<feature type="active site" description="Nucleophile" evidence="7">
    <location>
        <position position="169"/>
    </location>
</feature>
<keyword evidence="3" id="KW-0808">Transferase</keyword>
<evidence type="ECO:0000256" key="6">
    <source>
        <dbReference type="ARBA" id="ARBA00023316"/>
    </source>
</evidence>
<dbReference type="InterPro" id="IPR038063">
    <property type="entry name" value="Transpep_catalytic_dom"/>
</dbReference>
<sequence>MKITAVPVLSFLAFGLVSCSQNRMPYLGGEEPIAFKSPEEILNMGFWDNDPSLKGPLRIVIDLSHQKVIYYKGNVEIGLSPTSTGMEGHRTPRGNFSIARKDATHRSGSYGELIDKEGNVVDPAFEMGSKPIPAGLRYRGAPMFWGMHIYKGIWMHEGEVTGYPVSHGCIRLPSKMAKIFFEHTPVGTPVTIR</sequence>
<dbReference type="PANTHER" id="PTHR30582">
    <property type="entry name" value="L,D-TRANSPEPTIDASE"/>
    <property type="match status" value="1"/>
</dbReference>
<evidence type="ECO:0000256" key="7">
    <source>
        <dbReference type="PROSITE-ProRule" id="PRU01373"/>
    </source>
</evidence>
<keyword evidence="6 7" id="KW-0961">Cell wall biogenesis/degradation</keyword>
<dbReference type="Gene3D" id="2.40.440.10">
    <property type="entry name" value="L,D-transpeptidase catalytic domain-like"/>
    <property type="match status" value="1"/>
</dbReference>
<evidence type="ECO:0000256" key="5">
    <source>
        <dbReference type="ARBA" id="ARBA00022984"/>
    </source>
</evidence>
<dbReference type="InterPro" id="IPR050979">
    <property type="entry name" value="LD-transpeptidase"/>
</dbReference>
<keyword evidence="4 7" id="KW-0133">Cell shape</keyword>
<dbReference type="AlphaFoldDB" id="A0A1H6MD55"/>
<reference evidence="10" key="1">
    <citation type="submission" date="2016-09" db="EMBL/GenBank/DDBJ databases">
        <authorList>
            <person name="Koehorst J."/>
        </authorList>
    </citation>
    <scope>NUCLEOTIDE SEQUENCE [LARGE SCALE GENOMIC DNA]</scope>
</reference>
<dbReference type="CDD" id="cd16913">
    <property type="entry name" value="YkuD_like"/>
    <property type="match status" value="1"/>
</dbReference>
<dbReference type="GO" id="GO:0008360">
    <property type="term" value="P:regulation of cell shape"/>
    <property type="evidence" value="ECO:0007669"/>
    <property type="project" value="UniProtKB-UniRule"/>
</dbReference>
<dbReference type="GO" id="GO:0071555">
    <property type="term" value="P:cell wall organization"/>
    <property type="evidence" value="ECO:0007669"/>
    <property type="project" value="UniProtKB-UniRule"/>
</dbReference>
<comment type="pathway">
    <text evidence="1 7">Cell wall biogenesis; peptidoglycan biosynthesis.</text>
</comment>
<evidence type="ECO:0000256" key="4">
    <source>
        <dbReference type="ARBA" id="ARBA00022960"/>
    </source>
</evidence>
<keyword evidence="5 7" id="KW-0573">Peptidoglycan synthesis</keyword>
<dbReference type="GO" id="GO:0071972">
    <property type="term" value="F:peptidoglycan L,D-transpeptidase activity"/>
    <property type="evidence" value="ECO:0007669"/>
    <property type="project" value="TreeGrafter"/>
</dbReference>
<dbReference type="SUPFAM" id="SSF141523">
    <property type="entry name" value="L,D-transpeptidase catalytic domain-like"/>
    <property type="match status" value="1"/>
</dbReference>
<dbReference type="PROSITE" id="PS51257">
    <property type="entry name" value="PROKAR_LIPOPROTEIN"/>
    <property type="match status" value="1"/>
</dbReference>
<dbReference type="Proteomes" id="UP000176204">
    <property type="component" value="Chromosome I"/>
</dbReference>
<evidence type="ECO:0000256" key="2">
    <source>
        <dbReference type="ARBA" id="ARBA00005992"/>
    </source>
</evidence>
<name>A0A1H6MD55_9BACT</name>
<dbReference type="RefSeq" id="WP_197677900.1">
    <property type="nucleotide sequence ID" value="NZ_JACVVN010000012.1"/>
</dbReference>
<protein>
    <submittedName>
        <fullName evidence="9">L d-transpeptidase catalytic domain</fullName>
    </submittedName>
</protein>
<comment type="similarity">
    <text evidence="2">Belongs to the YkuD family.</text>
</comment>
<organism evidence="9 10">
    <name type="scientific">Akkermansia glycaniphila</name>
    <dbReference type="NCBI Taxonomy" id="1679444"/>
    <lineage>
        <taxon>Bacteria</taxon>
        <taxon>Pseudomonadati</taxon>
        <taxon>Verrucomicrobiota</taxon>
        <taxon>Verrucomicrobiia</taxon>
        <taxon>Verrucomicrobiales</taxon>
        <taxon>Akkermansiaceae</taxon>
        <taxon>Akkermansia</taxon>
    </lineage>
</organism>
<dbReference type="PROSITE" id="PS52029">
    <property type="entry name" value="LD_TPASE"/>
    <property type="match status" value="1"/>
</dbReference>
<feature type="active site" description="Proton donor/acceptor" evidence="7">
    <location>
        <position position="156"/>
    </location>
</feature>
<dbReference type="Pfam" id="PF03734">
    <property type="entry name" value="YkuD"/>
    <property type="match status" value="1"/>
</dbReference>
<dbReference type="InterPro" id="IPR005490">
    <property type="entry name" value="LD_TPept_cat_dom"/>
</dbReference>
<evidence type="ECO:0000313" key="9">
    <source>
        <dbReference type="EMBL" id="SEH96075.1"/>
    </source>
</evidence>
<evidence type="ECO:0000313" key="10">
    <source>
        <dbReference type="Proteomes" id="UP000176204"/>
    </source>
</evidence>
<accession>A0A1H6MD55</accession>
<gene>
    <name evidence="9" type="ORF">PYTT_2103</name>
</gene>
<dbReference type="GO" id="GO:0005576">
    <property type="term" value="C:extracellular region"/>
    <property type="evidence" value="ECO:0007669"/>
    <property type="project" value="TreeGrafter"/>
</dbReference>
<dbReference type="PANTHER" id="PTHR30582:SF2">
    <property type="entry name" value="L,D-TRANSPEPTIDASE YCIB-RELATED"/>
    <property type="match status" value="1"/>
</dbReference>
<evidence type="ECO:0000256" key="3">
    <source>
        <dbReference type="ARBA" id="ARBA00022679"/>
    </source>
</evidence>
<dbReference type="GO" id="GO:0016740">
    <property type="term" value="F:transferase activity"/>
    <property type="evidence" value="ECO:0007669"/>
    <property type="project" value="UniProtKB-KW"/>
</dbReference>
<keyword evidence="10" id="KW-1185">Reference proteome</keyword>
<dbReference type="GO" id="GO:0018104">
    <property type="term" value="P:peptidoglycan-protein cross-linking"/>
    <property type="evidence" value="ECO:0007669"/>
    <property type="project" value="TreeGrafter"/>
</dbReference>
<evidence type="ECO:0000259" key="8">
    <source>
        <dbReference type="PROSITE" id="PS52029"/>
    </source>
</evidence>
<evidence type="ECO:0000256" key="1">
    <source>
        <dbReference type="ARBA" id="ARBA00004752"/>
    </source>
</evidence>
<feature type="domain" description="L,D-TPase catalytic" evidence="8">
    <location>
        <begin position="57"/>
        <end position="193"/>
    </location>
</feature>
<dbReference type="STRING" id="1679444.PYTT_2103"/>
<dbReference type="EMBL" id="LT629973">
    <property type="protein sequence ID" value="SEH96075.1"/>
    <property type="molecule type" value="Genomic_DNA"/>
</dbReference>
<dbReference type="UniPathway" id="UPA00219"/>
<dbReference type="KEGG" id="agl:PYTT_2103"/>
<proteinExistence type="inferred from homology"/>